<keyword evidence="1" id="KW-1133">Transmembrane helix</keyword>
<evidence type="ECO:0000256" key="1">
    <source>
        <dbReference type="SAM" id="Phobius"/>
    </source>
</evidence>
<protein>
    <submittedName>
        <fullName evidence="2">Uncharacterized protein</fullName>
    </submittedName>
</protein>
<feature type="transmembrane region" description="Helical" evidence="1">
    <location>
        <begin position="17"/>
        <end position="43"/>
    </location>
</feature>
<dbReference type="AlphaFoldDB" id="A0A1N6EQ25"/>
<keyword evidence="1" id="KW-0812">Transmembrane</keyword>
<sequence length="109" mass="13411">MTNLFDFINKISRRKNYIIFIVILYLIIFFIIGMNSDFLMKWWINVFNKIINEKNAFLMYFEFSYFIMLTIYIPLSLLTPLKFLENKYNLKGRINFSSIKFDKRNKKDF</sequence>
<evidence type="ECO:0000313" key="3">
    <source>
        <dbReference type="Proteomes" id="UP000184782"/>
    </source>
</evidence>
<dbReference type="STRING" id="59733.SAMN05421769_0583"/>
<gene>
    <name evidence="2" type="ORF">SAMN05421769_0583</name>
</gene>
<feature type="transmembrane region" description="Helical" evidence="1">
    <location>
        <begin position="63"/>
        <end position="84"/>
    </location>
</feature>
<name>A0A1N6EQ25_9FLAO</name>
<organism evidence="2 3">
    <name type="scientific">Chryseobacterium scophthalmum</name>
    <dbReference type="NCBI Taxonomy" id="59733"/>
    <lineage>
        <taxon>Bacteria</taxon>
        <taxon>Pseudomonadati</taxon>
        <taxon>Bacteroidota</taxon>
        <taxon>Flavobacteriia</taxon>
        <taxon>Flavobacteriales</taxon>
        <taxon>Weeksellaceae</taxon>
        <taxon>Chryseobacterium group</taxon>
        <taxon>Chryseobacterium</taxon>
    </lineage>
</organism>
<proteinExistence type="predicted"/>
<dbReference type="EMBL" id="FSRQ01000001">
    <property type="protein sequence ID" value="SIN85104.1"/>
    <property type="molecule type" value="Genomic_DNA"/>
</dbReference>
<keyword evidence="3" id="KW-1185">Reference proteome</keyword>
<dbReference type="Proteomes" id="UP000184782">
    <property type="component" value="Unassembled WGS sequence"/>
</dbReference>
<reference evidence="3" key="1">
    <citation type="submission" date="2016-12" db="EMBL/GenBank/DDBJ databases">
        <authorList>
            <person name="Varghese N."/>
            <person name="Submissions S."/>
        </authorList>
    </citation>
    <scope>NUCLEOTIDE SEQUENCE [LARGE SCALE GENOMIC DNA]</scope>
    <source>
        <strain evidence="3">DSM 16779</strain>
    </source>
</reference>
<accession>A0A1N6EQ25</accession>
<keyword evidence="1" id="KW-0472">Membrane</keyword>
<evidence type="ECO:0000313" key="2">
    <source>
        <dbReference type="EMBL" id="SIN85104.1"/>
    </source>
</evidence>